<keyword evidence="6 7" id="KW-0472">Membrane</keyword>
<evidence type="ECO:0000256" key="1">
    <source>
        <dbReference type="ARBA" id="ARBA00004651"/>
    </source>
</evidence>
<evidence type="ECO:0000256" key="4">
    <source>
        <dbReference type="ARBA" id="ARBA00022692"/>
    </source>
</evidence>
<comment type="caution">
    <text evidence="9">The sequence shown here is derived from an EMBL/GenBank/DDBJ whole genome shotgun (WGS) entry which is preliminary data.</text>
</comment>
<feature type="domain" description="ABC transmembrane type-1" evidence="8">
    <location>
        <begin position="72"/>
        <end position="288"/>
    </location>
</feature>
<organism evidence="9 10">
    <name type="scientific">Xylanibacillus composti</name>
    <dbReference type="NCBI Taxonomy" id="1572762"/>
    <lineage>
        <taxon>Bacteria</taxon>
        <taxon>Bacillati</taxon>
        <taxon>Bacillota</taxon>
        <taxon>Bacilli</taxon>
        <taxon>Bacillales</taxon>
        <taxon>Paenibacillaceae</taxon>
        <taxon>Xylanibacillus</taxon>
    </lineage>
</organism>
<gene>
    <name evidence="9" type="ORF">XYCOK13_22950</name>
</gene>
<feature type="transmembrane region" description="Helical" evidence="7">
    <location>
        <begin position="272"/>
        <end position="289"/>
    </location>
</feature>
<dbReference type="AlphaFoldDB" id="A0A8J4M3F2"/>
<feature type="transmembrane region" description="Helical" evidence="7">
    <location>
        <begin position="82"/>
        <end position="103"/>
    </location>
</feature>
<evidence type="ECO:0000256" key="6">
    <source>
        <dbReference type="ARBA" id="ARBA00023136"/>
    </source>
</evidence>
<dbReference type="InterPro" id="IPR051393">
    <property type="entry name" value="ABC_transporter_permease"/>
</dbReference>
<dbReference type="PANTHER" id="PTHR30193:SF37">
    <property type="entry name" value="INNER MEMBRANE ABC TRANSPORTER PERMEASE PROTEIN YCJO"/>
    <property type="match status" value="1"/>
</dbReference>
<evidence type="ECO:0000256" key="5">
    <source>
        <dbReference type="ARBA" id="ARBA00022989"/>
    </source>
</evidence>
<dbReference type="Proteomes" id="UP000677918">
    <property type="component" value="Unassembled WGS sequence"/>
</dbReference>
<comment type="subcellular location">
    <subcellularLocation>
        <location evidence="1 7">Cell membrane</location>
        <topology evidence="1 7">Multi-pass membrane protein</topology>
    </subcellularLocation>
</comment>
<dbReference type="PANTHER" id="PTHR30193">
    <property type="entry name" value="ABC TRANSPORTER PERMEASE PROTEIN"/>
    <property type="match status" value="1"/>
</dbReference>
<dbReference type="SUPFAM" id="SSF161098">
    <property type="entry name" value="MetI-like"/>
    <property type="match status" value="1"/>
</dbReference>
<evidence type="ECO:0000259" key="8">
    <source>
        <dbReference type="PROSITE" id="PS50928"/>
    </source>
</evidence>
<dbReference type="InterPro" id="IPR000515">
    <property type="entry name" value="MetI-like"/>
</dbReference>
<evidence type="ECO:0000313" key="10">
    <source>
        <dbReference type="Proteomes" id="UP000677918"/>
    </source>
</evidence>
<dbReference type="EMBL" id="BOVK01000028">
    <property type="protein sequence ID" value="GIQ69471.1"/>
    <property type="molecule type" value="Genomic_DNA"/>
</dbReference>
<dbReference type="GO" id="GO:0005886">
    <property type="term" value="C:plasma membrane"/>
    <property type="evidence" value="ECO:0007669"/>
    <property type="project" value="UniProtKB-SubCell"/>
</dbReference>
<dbReference type="Gene3D" id="1.10.3720.10">
    <property type="entry name" value="MetI-like"/>
    <property type="match status" value="1"/>
</dbReference>
<feature type="transmembrane region" description="Helical" evidence="7">
    <location>
        <begin position="162"/>
        <end position="186"/>
    </location>
</feature>
<evidence type="ECO:0000256" key="3">
    <source>
        <dbReference type="ARBA" id="ARBA00022475"/>
    </source>
</evidence>
<dbReference type="PROSITE" id="PS50928">
    <property type="entry name" value="ABC_TM1"/>
    <property type="match status" value="1"/>
</dbReference>
<name>A0A8J4M3F2_9BACL</name>
<accession>A0A8J4M3F2</accession>
<dbReference type="RefSeq" id="WP_244865122.1">
    <property type="nucleotide sequence ID" value="NZ_BOVK01000028.1"/>
</dbReference>
<keyword evidence="2 7" id="KW-0813">Transport</keyword>
<evidence type="ECO:0000313" key="9">
    <source>
        <dbReference type="EMBL" id="GIQ69471.1"/>
    </source>
</evidence>
<protein>
    <submittedName>
        <fullName evidence="9">Glycerol-3-phosphate ABC transporter permease</fullName>
    </submittedName>
</protein>
<keyword evidence="10" id="KW-1185">Reference proteome</keyword>
<proteinExistence type="inferred from homology"/>
<dbReference type="GO" id="GO:0055085">
    <property type="term" value="P:transmembrane transport"/>
    <property type="evidence" value="ECO:0007669"/>
    <property type="project" value="InterPro"/>
</dbReference>
<sequence>MLRINANIAHRWKEWLLGYGFLLPALTLFGAFLFYPLLQSVYLSLHMTDARGRIAKFVGVDHFVSLLTDSRFYDSLIVTAKFTLYTVPTGIVIALLIAVLAHVPLRGMKLFHFSFSLPMALSAGTASVIWLLLFHPSAGMFNYMLSLFGLEPVGWLTDPKQALASVSLMTVWLHLGFNFIVLLSALQGIPPVLLESARIDGVKPLQMFRSILVPMLSPTLFFLTIVSIIGSFQTFGQIHILTGGGPARSTEVLVYAIYQDAFVNFRFGTGSAQALVLFALILLLTWIQFRVAERRVHYQ</sequence>
<keyword evidence="3" id="KW-1003">Cell membrane</keyword>
<reference evidence="9" key="1">
    <citation type="submission" date="2021-04" db="EMBL/GenBank/DDBJ databases">
        <title>Draft genome sequence of Xylanibacillus composti strain K13.</title>
        <authorList>
            <person name="Uke A."/>
            <person name="Chhe C."/>
            <person name="Baramee S."/>
            <person name="Kosugi A."/>
        </authorList>
    </citation>
    <scope>NUCLEOTIDE SEQUENCE</scope>
    <source>
        <strain evidence="9">K13</strain>
    </source>
</reference>
<evidence type="ECO:0000256" key="7">
    <source>
        <dbReference type="RuleBase" id="RU363032"/>
    </source>
</evidence>
<dbReference type="Pfam" id="PF00528">
    <property type="entry name" value="BPD_transp_1"/>
    <property type="match status" value="1"/>
</dbReference>
<feature type="transmembrane region" description="Helical" evidence="7">
    <location>
        <begin position="110"/>
        <end position="133"/>
    </location>
</feature>
<comment type="similarity">
    <text evidence="7">Belongs to the binding-protein-dependent transport system permease family.</text>
</comment>
<evidence type="ECO:0000256" key="2">
    <source>
        <dbReference type="ARBA" id="ARBA00022448"/>
    </source>
</evidence>
<dbReference type="InterPro" id="IPR035906">
    <property type="entry name" value="MetI-like_sf"/>
</dbReference>
<feature type="transmembrane region" description="Helical" evidence="7">
    <location>
        <begin position="207"/>
        <end position="229"/>
    </location>
</feature>
<keyword evidence="4 7" id="KW-0812">Transmembrane</keyword>
<keyword evidence="5 7" id="KW-1133">Transmembrane helix</keyword>
<dbReference type="CDD" id="cd06261">
    <property type="entry name" value="TM_PBP2"/>
    <property type="match status" value="1"/>
</dbReference>
<feature type="transmembrane region" description="Helical" evidence="7">
    <location>
        <begin position="16"/>
        <end position="38"/>
    </location>
</feature>